<sequence>MSQVHGVIVLARNGDRHEYYQNPNNYAGGFTETTPLGEVQSHQLGNILRSEYFSKDSSSSILGMNTDLVDTHQVHVLVKAGGEGTVVFDSAIATLQGLFPPNPSNKMTLANDTTVIAPLGGYQYVPVETVEPSNDRSLESWTDCPAFERHIEAFHNSEEFKKKAEDAKPFLKAVKDYVFGRPTTLENIWNIYDFVNSELEHNQSYAYRLPPTYKEQAQGFVNFHENGLFHDKELGRIGNIAGRTILSPILRSLERIAFNGDPLQFLLIESTYQPFISLMHMAELVNGHPELEGVPDYGSALAIELRRGAPPAHRDFLRFKFKNGTSGFETLHAFGHHGDIPLTEFIYRTENYAIGSNREWENACNSQYTPFGILGKSAANVQSIGTGVIAFFFLLGLLIFSKLVRRHRANKAEGRLRLPGQEYTQVPTVDGKDRPIGRLV</sequence>
<feature type="transmembrane region" description="Helical" evidence="2">
    <location>
        <begin position="384"/>
        <end position="404"/>
    </location>
</feature>
<evidence type="ECO:0000313" key="3">
    <source>
        <dbReference type="EMBL" id="KIM77837.1"/>
    </source>
</evidence>
<dbReference type="InParanoid" id="A0A0C3BKH0"/>
<evidence type="ECO:0000313" key="4">
    <source>
        <dbReference type="Proteomes" id="UP000054166"/>
    </source>
</evidence>
<keyword evidence="4" id="KW-1185">Reference proteome</keyword>
<proteinExistence type="inferred from homology"/>
<dbReference type="InterPro" id="IPR000560">
    <property type="entry name" value="His_Pase_clade-2"/>
</dbReference>
<dbReference type="Pfam" id="PF00328">
    <property type="entry name" value="His_Phos_2"/>
    <property type="match status" value="1"/>
</dbReference>
<dbReference type="PANTHER" id="PTHR11567">
    <property type="entry name" value="ACID PHOSPHATASE-RELATED"/>
    <property type="match status" value="1"/>
</dbReference>
<accession>A0A0C3BKH0</accession>
<name>A0A0C3BKH0_PILCF</name>
<dbReference type="HOGENOM" id="CLU_023111_2_1_1"/>
<dbReference type="Gene3D" id="3.40.50.1240">
    <property type="entry name" value="Phosphoglycerate mutase-like"/>
    <property type="match status" value="1"/>
</dbReference>
<dbReference type="SUPFAM" id="SSF53254">
    <property type="entry name" value="Phosphoglycerate mutase-like"/>
    <property type="match status" value="1"/>
</dbReference>
<reference evidence="4" key="2">
    <citation type="submission" date="2015-01" db="EMBL/GenBank/DDBJ databases">
        <title>Evolutionary Origins and Diversification of the Mycorrhizal Mutualists.</title>
        <authorList>
            <consortium name="DOE Joint Genome Institute"/>
            <consortium name="Mycorrhizal Genomics Consortium"/>
            <person name="Kohler A."/>
            <person name="Kuo A."/>
            <person name="Nagy L.G."/>
            <person name="Floudas D."/>
            <person name="Copeland A."/>
            <person name="Barry K.W."/>
            <person name="Cichocki N."/>
            <person name="Veneault-Fourrey C."/>
            <person name="LaButti K."/>
            <person name="Lindquist E.A."/>
            <person name="Lipzen A."/>
            <person name="Lundell T."/>
            <person name="Morin E."/>
            <person name="Murat C."/>
            <person name="Riley R."/>
            <person name="Ohm R."/>
            <person name="Sun H."/>
            <person name="Tunlid A."/>
            <person name="Henrissat B."/>
            <person name="Grigoriev I.V."/>
            <person name="Hibbett D.S."/>
            <person name="Martin F."/>
        </authorList>
    </citation>
    <scope>NUCLEOTIDE SEQUENCE [LARGE SCALE GENOMIC DNA]</scope>
    <source>
        <strain evidence="4">F 1598</strain>
    </source>
</reference>
<dbReference type="PANTHER" id="PTHR11567:SF142">
    <property type="entry name" value="PHOSPHOGLYCERATE MUTASE-LIKE PROTEIN"/>
    <property type="match status" value="1"/>
</dbReference>
<dbReference type="Proteomes" id="UP000054166">
    <property type="component" value="Unassembled WGS sequence"/>
</dbReference>
<dbReference type="AlphaFoldDB" id="A0A0C3BKH0"/>
<reference evidence="3 4" key="1">
    <citation type="submission" date="2014-04" db="EMBL/GenBank/DDBJ databases">
        <authorList>
            <consortium name="DOE Joint Genome Institute"/>
            <person name="Kuo A."/>
            <person name="Tarkka M."/>
            <person name="Buscot F."/>
            <person name="Kohler A."/>
            <person name="Nagy L.G."/>
            <person name="Floudas D."/>
            <person name="Copeland A."/>
            <person name="Barry K.W."/>
            <person name="Cichocki N."/>
            <person name="Veneault-Fourrey C."/>
            <person name="LaButti K."/>
            <person name="Lindquist E.A."/>
            <person name="Lipzen A."/>
            <person name="Lundell T."/>
            <person name="Morin E."/>
            <person name="Murat C."/>
            <person name="Sun H."/>
            <person name="Tunlid A."/>
            <person name="Henrissat B."/>
            <person name="Grigoriev I.V."/>
            <person name="Hibbett D.S."/>
            <person name="Martin F."/>
            <person name="Nordberg H.P."/>
            <person name="Cantor M.N."/>
            <person name="Hua S.X."/>
        </authorList>
    </citation>
    <scope>NUCLEOTIDE SEQUENCE [LARGE SCALE GENOMIC DNA]</scope>
    <source>
        <strain evidence="3 4">F 1598</strain>
    </source>
</reference>
<dbReference type="OrthoDB" id="258392at2759"/>
<dbReference type="EMBL" id="KN833021">
    <property type="protein sequence ID" value="KIM77837.1"/>
    <property type="molecule type" value="Genomic_DNA"/>
</dbReference>
<dbReference type="InterPro" id="IPR029033">
    <property type="entry name" value="His_PPase_superfam"/>
</dbReference>
<protein>
    <recommendedName>
        <fullName evidence="5">Phosphoglycerate mutase-like protein</fullName>
    </recommendedName>
</protein>
<dbReference type="InterPro" id="IPR050645">
    <property type="entry name" value="Histidine_acid_phosphatase"/>
</dbReference>
<evidence type="ECO:0000256" key="2">
    <source>
        <dbReference type="SAM" id="Phobius"/>
    </source>
</evidence>
<comment type="similarity">
    <text evidence="1">Belongs to the histidine acid phosphatase family.</text>
</comment>
<evidence type="ECO:0008006" key="5">
    <source>
        <dbReference type="Google" id="ProtNLM"/>
    </source>
</evidence>
<dbReference type="GO" id="GO:0016791">
    <property type="term" value="F:phosphatase activity"/>
    <property type="evidence" value="ECO:0007669"/>
    <property type="project" value="TreeGrafter"/>
</dbReference>
<evidence type="ECO:0000256" key="1">
    <source>
        <dbReference type="ARBA" id="ARBA00005375"/>
    </source>
</evidence>
<organism evidence="3 4">
    <name type="scientific">Piloderma croceum (strain F 1598)</name>
    <dbReference type="NCBI Taxonomy" id="765440"/>
    <lineage>
        <taxon>Eukaryota</taxon>
        <taxon>Fungi</taxon>
        <taxon>Dikarya</taxon>
        <taxon>Basidiomycota</taxon>
        <taxon>Agaricomycotina</taxon>
        <taxon>Agaricomycetes</taxon>
        <taxon>Agaricomycetidae</taxon>
        <taxon>Atheliales</taxon>
        <taxon>Atheliaceae</taxon>
        <taxon>Piloderma</taxon>
    </lineage>
</organism>
<keyword evidence="2" id="KW-0812">Transmembrane</keyword>
<gene>
    <name evidence="3" type="ORF">PILCRDRAFT_610663</name>
</gene>
<keyword evidence="2" id="KW-0472">Membrane</keyword>
<keyword evidence="2" id="KW-1133">Transmembrane helix</keyword>
<dbReference type="STRING" id="765440.A0A0C3BKH0"/>